<accession>A0A9Q0I872</accession>
<proteinExistence type="predicted"/>
<sequence>MEVWAQAFPSSSDAGSGAVPTLTQLLQGERHHSRTSQDQGLLDNFHDLNKMIGRRYKRANGVSRNLLLKTLHLEPASTGSNVDLAVQQRVPVTMAGSGTVFA</sequence>
<name>A0A9Q0I872_9TELE</name>
<keyword evidence="2" id="KW-1185">Reference proteome</keyword>
<evidence type="ECO:0000313" key="2">
    <source>
        <dbReference type="Proteomes" id="UP001148018"/>
    </source>
</evidence>
<comment type="caution">
    <text evidence="1">The sequence shown here is derived from an EMBL/GenBank/DDBJ whole genome shotgun (WGS) entry which is preliminary data.</text>
</comment>
<dbReference type="OrthoDB" id="8965081at2759"/>
<dbReference type="EMBL" id="JANIIK010000114">
    <property type="protein sequence ID" value="KAJ3590637.1"/>
    <property type="molecule type" value="Genomic_DNA"/>
</dbReference>
<protein>
    <submittedName>
        <fullName evidence="1">Uncharacterized protein</fullName>
    </submittedName>
</protein>
<reference evidence="1" key="1">
    <citation type="submission" date="2022-07" db="EMBL/GenBank/DDBJ databases">
        <title>Chromosome-level genome of Muraenolepis orangiensis.</title>
        <authorList>
            <person name="Kim J."/>
        </authorList>
    </citation>
    <scope>NUCLEOTIDE SEQUENCE</scope>
    <source>
        <strain evidence="1">KU_S4_2022</strain>
        <tissue evidence="1">Muscle</tissue>
    </source>
</reference>
<evidence type="ECO:0000313" key="1">
    <source>
        <dbReference type="EMBL" id="KAJ3590637.1"/>
    </source>
</evidence>
<gene>
    <name evidence="1" type="ORF">NHX12_008587</name>
</gene>
<organism evidence="1 2">
    <name type="scientific">Muraenolepis orangiensis</name>
    <name type="common">Patagonian moray cod</name>
    <dbReference type="NCBI Taxonomy" id="630683"/>
    <lineage>
        <taxon>Eukaryota</taxon>
        <taxon>Metazoa</taxon>
        <taxon>Chordata</taxon>
        <taxon>Craniata</taxon>
        <taxon>Vertebrata</taxon>
        <taxon>Euteleostomi</taxon>
        <taxon>Actinopterygii</taxon>
        <taxon>Neopterygii</taxon>
        <taxon>Teleostei</taxon>
        <taxon>Neoteleostei</taxon>
        <taxon>Acanthomorphata</taxon>
        <taxon>Zeiogadaria</taxon>
        <taxon>Gadariae</taxon>
        <taxon>Gadiformes</taxon>
        <taxon>Muraenolepidoidei</taxon>
        <taxon>Muraenolepididae</taxon>
        <taxon>Muraenolepis</taxon>
    </lineage>
</organism>
<dbReference type="Proteomes" id="UP001148018">
    <property type="component" value="Unassembled WGS sequence"/>
</dbReference>
<dbReference type="AlphaFoldDB" id="A0A9Q0I872"/>